<feature type="domain" description="2EXR" evidence="1">
    <location>
        <begin position="15"/>
        <end position="56"/>
    </location>
</feature>
<organism evidence="2 3">
    <name type="scientific">Diaporthe eres</name>
    <name type="common">Phomopsis oblonga</name>
    <dbReference type="NCBI Taxonomy" id="83184"/>
    <lineage>
        <taxon>Eukaryota</taxon>
        <taxon>Fungi</taxon>
        <taxon>Dikarya</taxon>
        <taxon>Ascomycota</taxon>
        <taxon>Pezizomycotina</taxon>
        <taxon>Sordariomycetes</taxon>
        <taxon>Sordariomycetidae</taxon>
        <taxon>Diaporthales</taxon>
        <taxon>Diaporthaceae</taxon>
        <taxon>Diaporthe</taxon>
        <taxon>Diaporthe eres species complex</taxon>
    </lineage>
</organism>
<gene>
    <name evidence="2" type="ORF">SLS63_004780</name>
</gene>
<dbReference type="EMBL" id="JAKNSF020000018">
    <property type="protein sequence ID" value="KAK7733251.1"/>
    <property type="molecule type" value="Genomic_DNA"/>
</dbReference>
<evidence type="ECO:0000259" key="1">
    <source>
        <dbReference type="Pfam" id="PF20150"/>
    </source>
</evidence>
<proteinExistence type="predicted"/>
<dbReference type="Proteomes" id="UP001430848">
    <property type="component" value="Unassembled WGS sequence"/>
</dbReference>
<dbReference type="InterPro" id="IPR045518">
    <property type="entry name" value="2EXR"/>
</dbReference>
<evidence type="ECO:0000313" key="3">
    <source>
        <dbReference type="Proteomes" id="UP001430848"/>
    </source>
</evidence>
<accession>A0ABR1PD12</accession>
<comment type="caution">
    <text evidence="2">The sequence shown here is derived from an EMBL/GenBank/DDBJ whole genome shotgun (WGS) entry which is preliminary data.</text>
</comment>
<keyword evidence="3" id="KW-1185">Reference proteome</keyword>
<dbReference type="Pfam" id="PF20150">
    <property type="entry name" value="2EXR"/>
    <property type="match status" value="1"/>
</dbReference>
<protein>
    <recommendedName>
        <fullName evidence="1">2EXR domain-containing protein</fullName>
    </recommendedName>
</protein>
<evidence type="ECO:0000313" key="2">
    <source>
        <dbReference type="EMBL" id="KAK7733251.1"/>
    </source>
</evidence>
<sequence length="256" mass="27627">MEETNSAGQGRIFAKIPPNLHVCHESRREALRQYRASFGIARQPGQTFFDSEQDYLYFGPRDGFMASEANLRTVLSLCDPTELAQVRRVAINEALIAASLLIDILRLVRSRLPGLTELVLVPRDENPLYSSDCYLTEPAMGQNRLRRQVSEALAAAFGGGGDGDGDGTPERSDALPPWEWKIRTLSADPDPPSYDRLVLGWCEAGADAAGGGGKDGRGGGMVGAKGSVGVTTRLGAVQESARKFLKVDMEVDVCGQ</sequence>
<reference evidence="2 3" key="1">
    <citation type="submission" date="2024-02" db="EMBL/GenBank/DDBJ databases">
        <title>De novo assembly and annotation of 12 fungi associated with fruit tree decline syndrome in Ontario, Canada.</title>
        <authorList>
            <person name="Sulman M."/>
            <person name="Ellouze W."/>
            <person name="Ilyukhin E."/>
        </authorList>
    </citation>
    <scope>NUCLEOTIDE SEQUENCE [LARGE SCALE GENOMIC DNA]</scope>
    <source>
        <strain evidence="2 3">M169</strain>
    </source>
</reference>
<name>A0ABR1PD12_DIAER</name>